<dbReference type="Gene3D" id="1.20.1640.10">
    <property type="entry name" value="Multidrug efflux transporter AcrB transmembrane domain"/>
    <property type="match status" value="1"/>
</dbReference>
<feature type="transmembrane region" description="Helical" evidence="1">
    <location>
        <begin position="12"/>
        <end position="33"/>
    </location>
</feature>
<feature type="transmembrane region" description="Helical" evidence="1">
    <location>
        <begin position="385"/>
        <end position="403"/>
    </location>
</feature>
<dbReference type="EMBL" id="UINC01055070">
    <property type="protein sequence ID" value="SVB73534.1"/>
    <property type="molecule type" value="Genomic_DNA"/>
</dbReference>
<dbReference type="GO" id="GO:0005886">
    <property type="term" value="C:plasma membrane"/>
    <property type="evidence" value="ECO:0007669"/>
    <property type="project" value="TreeGrafter"/>
</dbReference>
<sequence length="436" mass="47106">MKGTIDWFARNGVAANLMMVFIVVTGIAATTTVREEIFPEIELDRITIEVPYLGAAPEEVEQAVNIRIEEAIQGTDGIKQIQSTASEGMGTVIVELELGADARKVIDDVKSNVDAITTFPIETEKPIVREMVSRMQVTDIAVSGYVDPFALKAAAVQVRDELTTIPGITQVDVVSAPPYEISIEVSEISLRRHGLTFDQVADAVRRSSLDLPGGSVRTEGGEILLRTIGQAYRGDEYENLVLWTRADGSRLVLGDVATVVDGFAETDQFARFDVTPTMMVSVFRTGEQSALEIAALVHDYIDAAQARLPDGITLTIWQDGAAMLSARLSLMLRTGAGGFALVFLVLALFLELRLAVWVSLGIPISFLGAMALMPSLDVSINIMSLFAFVTVLGIVVDDAIIVGENIFRHQEDHGDGLRGSIEGAQEIAKPVIFAVL</sequence>
<feature type="transmembrane region" description="Helical" evidence="1">
    <location>
        <begin position="330"/>
        <end position="349"/>
    </location>
</feature>
<name>A0A382GFQ2_9ZZZZ</name>
<dbReference type="SUPFAM" id="SSF82866">
    <property type="entry name" value="Multidrug efflux transporter AcrB transmembrane domain"/>
    <property type="match status" value="1"/>
</dbReference>
<keyword evidence="1" id="KW-0472">Membrane</keyword>
<dbReference type="InterPro" id="IPR027463">
    <property type="entry name" value="AcrB_DN_DC_subdom"/>
</dbReference>
<evidence type="ECO:0008006" key="3">
    <source>
        <dbReference type="Google" id="ProtNLM"/>
    </source>
</evidence>
<keyword evidence="1" id="KW-0812">Transmembrane</keyword>
<dbReference type="Gene3D" id="3.30.2090.10">
    <property type="entry name" value="Multidrug efflux transporter AcrB TolC docking domain, DN and DC subdomains"/>
    <property type="match status" value="1"/>
</dbReference>
<gene>
    <name evidence="2" type="ORF">METZ01_LOCUS226388</name>
</gene>
<accession>A0A382GFQ2</accession>
<dbReference type="PRINTS" id="PR00702">
    <property type="entry name" value="ACRIFLAVINRP"/>
</dbReference>
<dbReference type="AlphaFoldDB" id="A0A382GFQ2"/>
<reference evidence="2" key="1">
    <citation type="submission" date="2018-05" db="EMBL/GenBank/DDBJ databases">
        <authorList>
            <person name="Lanie J.A."/>
            <person name="Ng W.-L."/>
            <person name="Kazmierczak K.M."/>
            <person name="Andrzejewski T.M."/>
            <person name="Davidsen T.M."/>
            <person name="Wayne K.J."/>
            <person name="Tettelin H."/>
            <person name="Glass J.I."/>
            <person name="Rusch D."/>
            <person name="Podicherti R."/>
            <person name="Tsui H.-C.T."/>
            <person name="Winkler M.E."/>
        </authorList>
    </citation>
    <scope>NUCLEOTIDE SEQUENCE</scope>
</reference>
<evidence type="ECO:0000256" key="1">
    <source>
        <dbReference type="SAM" id="Phobius"/>
    </source>
</evidence>
<dbReference type="PANTHER" id="PTHR32063">
    <property type="match status" value="1"/>
</dbReference>
<keyword evidence="1" id="KW-1133">Transmembrane helix</keyword>
<dbReference type="Pfam" id="PF00873">
    <property type="entry name" value="ACR_tran"/>
    <property type="match status" value="1"/>
</dbReference>
<dbReference type="GO" id="GO:0042910">
    <property type="term" value="F:xenobiotic transmembrane transporter activity"/>
    <property type="evidence" value="ECO:0007669"/>
    <property type="project" value="TreeGrafter"/>
</dbReference>
<feature type="non-terminal residue" evidence="2">
    <location>
        <position position="436"/>
    </location>
</feature>
<dbReference type="SUPFAM" id="SSF82693">
    <property type="entry name" value="Multidrug efflux transporter AcrB pore domain, PN1, PN2, PC1 and PC2 subdomains"/>
    <property type="match status" value="2"/>
</dbReference>
<dbReference type="PANTHER" id="PTHR32063:SF33">
    <property type="entry name" value="RND SUPERFAMILY EFFLUX PUMP PERMEASE COMPONENT"/>
    <property type="match status" value="1"/>
</dbReference>
<protein>
    <recommendedName>
        <fullName evidence="3">SSD domain-containing protein</fullName>
    </recommendedName>
</protein>
<evidence type="ECO:0000313" key="2">
    <source>
        <dbReference type="EMBL" id="SVB73534.1"/>
    </source>
</evidence>
<feature type="transmembrane region" description="Helical" evidence="1">
    <location>
        <begin position="355"/>
        <end position="373"/>
    </location>
</feature>
<organism evidence="2">
    <name type="scientific">marine metagenome</name>
    <dbReference type="NCBI Taxonomy" id="408172"/>
    <lineage>
        <taxon>unclassified sequences</taxon>
        <taxon>metagenomes</taxon>
        <taxon>ecological metagenomes</taxon>
    </lineage>
</organism>
<dbReference type="SUPFAM" id="SSF82714">
    <property type="entry name" value="Multidrug efflux transporter AcrB TolC docking domain, DN and DC subdomains"/>
    <property type="match status" value="1"/>
</dbReference>
<dbReference type="Gene3D" id="3.30.70.1320">
    <property type="entry name" value="Multidrug efflux transporter AcrB pore domain like"/>
    <property type="match status" value="1"/>
</dbReference>
<proteinExistence type="predicted"/>
<dbReference type="Gene3D" id="3.30.70.1430">
    <property type="entry name" value="Multidrug efflux transporter AcrB pore domain"/>
    <property type="match status" value="1"/>
</dbReference>
<dbReference type="InterPro" id="IPR001036">
    <property type="entry name" value="Acrflvin-R"/>
</dbReference>